<evidence type="ECO:0000313" key="5">
    <source>
        <dbReference type="EMBL" id="TKB48279.1"/>
    </source>
</evidence>
<dbReference type="Proteomes" id="UP000305674">
    <property type="component" value="Unassembled WGS sequence"/>
</dbReference>
<evidence type="ECO:0000256" key="3">
    <source>
        <dbReference type="SAM" id="SignalP"/>
    </source>
</evidence>
<feature type="repeat" description="NHL" evidence="2">
    <location>
        <begin position="260"/>
        <end position="303"/>
    </location>
</feature>
<evidence type="ECO:0000256" key="1">
    <source>
        <dbReference type="ARBA" id="ARBA00022737"/>
    </source>
</evidence>
<organism evidence="5 6">
    <name type="scientific">Ferrimonas sediminicola</name>
    <dbReference type="NCBI Taxonomy" id="2569538"/>
    <lineage>
        <taxon>Bacteria</taxon>
        <taxon>Pseudomonadati</taxon>
        <taxon>Pseudomonadota</taxon>
        <taxon>Gammaproteobacteria</taxon>
        <taxon>Alteromonadales</taxon>
        <taxon>Ferrimonadaceae</taxon>
        <taxon>Ferrimonas</taxon>
    </lineage>
</organism>
<feature type="signal peptide" evidence="3">
    <location>
        <begin position="1"/>
        <end position="27"/>
    </location>
</feature>
<dbReference type="GO" id="GO:0008270">
    <property type="term" value="F:zinc ion binding"/>
    <property type="evidence" value="ECO:0007669"/>
    <property type="project" value="UniProtKB-KW"/>
</dbReference>
<comment type="caution">
    <text evidence="5">The sequence shown here is derived from an EMBL/GenBank/DDBJ whole genome shotgun (WGS) entry which is preliminary data.</text>
</comment>
<keyword evidence="6" id="KW-1185">Reference proteome</keyword>
<evidence type="ECO:0000256" key="2">
    <source>
        <dbReference type="PROSITE-ProRule" id="PRU00504"/>
    </source>
</evidence>
<dbReference type="SUPFAM" id="SSF101898">
    <property type="entry name" value="NHL repeat"/>
    <property type="match status" value="1"/>
</dbReference>
<dbReference type="InterPro" id="IPR001258">
    <property type="entry name" value="NHL_repeat"/>
</dbReference>
<dbReference type="PANTHER" id="PTHR24104">
    <property type="entry name" value="E3 UBIQUITIN-PROTEIN LIGASE NHLRC1-RELATED"/>
    <property type="match status" value="1"/>
</dbReference>
<feature type="repeat" description="NHL" evidence="2">
    <location>
        <begin position="212"/>
        <end position="255"/>
    </location>
</feature>
<sequence>MLGKLSMKSLPSLILALLMGPTLVGCASQMVTQDVEEFVYPKAPDAPRFYWQKMLLGSQSVEHETEESRIQRFITGTTAESRGLSKPFGIAVHRGRIFVSDPPARDVLMFDPHQYRFKSLSADPNVTLMKPFGLEVADDGTLYVLDQTLKDIKVFNREGNWLRTLSLDAPLEMPTDLALSPDGRSVFVSETGKVDNQNHVIYRFDATSGELLDTLGSRGKGEMEFNFPKGIDIDEDNKLYVVDSGNFRVQVIDLEARTLVHTFGQVGRTFGSFSRPKDIAVDGEGRIYVTDAAFGNVQIFNQQGQLLMFIGERGGELRPGVFMLNSGIDVDEDGRILMADQFFRKVDIFRPVAVAEDQGFLGERLPISDDEYRALKQKLDSDD</sequence>
<feature type="chain" id="PRO_5020442178" evidence="3">
    <location>
        <begin position="28"/>
        <end position="383"/>
    </location>
</feature>
<dbReference type="InterPro" id="IPR013658">
    <property type="entry name" value="SGL"/>
</dbReference>
<dbReference type="Gene3D" id="2.120.10.30">
    <property type="entry name" value="TolB, C-terminal domain"/>
    <property type="match status" value="2"/>
</dbReference>
<proteinExistence type="predicted"/>
<dbReference type="PANTHER" id="PTHR24104:SF25">
    <property type="entry name" value="PROTEIN LIN-41"/>
    <property type="match status" value="1"/>
</dbReference>
<gene>
    <name evidence="5" type="ORF">FCL40_13085</name>
</gene>
<dbReference type="AlphaFoldDB" id="A0A4U1BE88"/>
<accession>A0A4U1BE88</accession>
<dbReference type="Pfam" id="PF08450">
    <property type="entry name" value="SGL"/>
    <property type="match status" value="1"/>
</dbReference>
<name>A0A4U1BE88_9GAMM</name>
<reference evidence="5 6" key="1">
    <citation type="submission" date="2019-04" db="EMBL/GenBank/DDBJ databases">
        <authorList>
            <person name="Hwang J.C."/>
        </authorList>
    </citation>
    <scope>NUCLEOTIDE SEQUENCE [LARGE SCALE GENOMIC DNA]</scope>
    <source>
        <strain evidence="5 6">IMCC35001</strain>
    </source>
</reference>
<dbReference type="InterPro" id="IPR050952">
    <property type="entry name" value="TRIM-NHL_E3_ligases"/>
</dbReference>
<dbReference type="OrthoDB" id="5798956at2"/>
<dbReference type="EMBL" id="SWCI01000008">
    <property type="protein sequence ID" value="TKB48279.1"/>
    <property type="molecule type" value="Genomic_DNA"/>
</dbReference>
<protein>
    <submittedName>
        <fullName evidence="5">6-bladed beta-propeller</fullName>
    </submittedName>
</protein>
<dbReference type="PROSITE" id="PS51257">
    <property type="entry name" value="PROKAR_LIPOPROTEIN"/>
    <property type="match status" value="1"/>
</dbReference>
<evidence type="ECO:0000313" key="6">
    <source>
        <dbReference type="Proteomes" id="UP000305674"/>
    </source>
</evidence>
<evidence type="ECO:0000259" key="4">
    <source>
        <dbReference type="Pfam" id="PF08450"/>
    </source>
</evidence>
<dbReference type="InterPro" id="IPR011042">
    <property type="entry name" value="6-blade_b-propeller_TolB-like"/>
</dbReference>
<keyword evidence="1" id="KW-0677">Repeat</keyword>
<keyword evidence="3" id="KW-0732">Signal</keyword>
<dbReference type="PROSITE" id="PS51125">
    <property type="entry name" value="NHL"/>
    <property type="match status" value="2"/>
</dbReference>
<feature type="domain" description="SMP-30/Gluconolactonase/LRE-like region" evidence="4">
    <location>
        <begin position="95"/>
        <end position="307"/>
    </location>
</feature>